<keyword evidence="11" id="KW-1185">Reference proteome</keyword>
<dbReference type="EMBL" id="JAXOVC010000003">
    <property type="protein sequence ID" value="KAK4504458.1"/>
    <property type="molecule type" value="Genomic_DNA"/>
</dbReference>
<keyword evidence="7" id="KW-0732">Signal</keyword>
<dbReference type="Proteomes" id="UP001305779">
    <property type="component" value="Unassembled WGS sequence"/>
</dbReference>
<dbReference type="PANTHER" id="PTHR11552:SF201">
    <property type="entry name" value="GLUCOSE-METHANOL-CHOLINE OXIDOREDUCTASE N-TERMINAL DOMAIN-CONTAINING PROTEIN"/>
    <property type="match status" value="1"/>
</dbReference>
<dbReference type="PANTHER" id="PTHR11552">
    <property type="entry name" value="GLUCOSE-METHANOL-CHOLINE GMC OXIDOREDUCTASE"/>
    <property type="match status" value="1"/>
</dbReference>
<sequence>MHVFVFTFLAALLLPVARAEEADYVVIGGGTAGLTLAARLSEDPSVTVTVLEAGKDRSRDVNVLAPNLLTSLYSNPKYDWNYHTIPQVPFLPPFPLKSELTICQAHANGHVLAHPRGKQLGGSSAINFLWWTHASQQDINNWGLLGNSNWSWDALQPFYGRSESYIQPSPQTVNDLDTGYIDPALHGHDGPVLNTFADIYLPFDEAWPRTYRALGLPPSSDPRDGLALGGYTNLINMDPKTRSRSYAATTYLRSAEKRPNFKVVAGAHVQKITFDISRKPPRATGVVYVINGTDHHAKARKEVILSAGAFGSPQLLELSGIGNPDVLKKHGIETLVANTHVGENLQDHAYVPIGYEVKEPGLFTLDDFANETLFNEEYEKYITNHTGLLATTSAMSGLLSLPQIQQNNTNDNLGLRKAIETVCHSTSNPENQTTLLCKDIQTEAIVQEFAFPSGINPQLSNDSSKLFLASTPGNFFSMQGVLEHPFSRGSVHIQSSNASDYPRIDPNYLSHPLDAKILSAIALHLQLVARTKPLSDLLVDGGTKYQPGYHELNASNAEDWVRDNLQSEYHPCGTAAMLPSDKGGVVDEKFRVYGVDGLRVVDASIFPLIPRANLQTLVYAVAERGAEFLKEER</sequence>
<feature type="chain" id="PRO_5046419531" description="Glucose-methanol-choline oxidoreductase N-terminal domain-containing protein" evidence="7">
    <location>
        <begin position="20"/>
        <end position="633"/>
    </location>
</feature>
<accession>A0ABR0EUE7</accession>
<evidence type="ECO:0000256" key="4">
    <source>
        <dbReference type="ARBA" id="ARBA00022827"/>
    </source>
</evidence>
<evidence type="ECO:0000256" key="2">
    <source>
        <dbReference type="ARBA" id="ARBA00010790"/>
    </source>
</evidence>
<organism evidence="10 11">
    <name type="scientific">Zasmidium cellare</name>
    <name type="common">Wine cellar mold</name>
    <name type="synonym">Racodium cellare</name>
    <dbReference type="NCBI Taxonomy" id="395010"/>
    <lineage>
        <taxon>Eukaryota</taxon>
        <taxon>Fungi</taxon>
        <taxon>Dikarya</taxon>
        <taxon>Ascomycota</taxon>
        <taxon>Pezizomycotina</taxon>
        <taxon>Dothideomycetes</taxon>
        <taxon>Dothideomycetidae</taxon>
        <taxon>Mycosphaerellales</taxon>
        <taxon>Mycosphaerellaceae</taxon>
        <taxon>Zasmidium</taxon>
    </lineage>
</organism>
<gene>
    <name evidence="10" type="ORF">PRZ48_005374</name>
</gene>
<feature type="domain" description="Glucose-methanol-choline oxidoreductase N-terminal" evidence="9">
    <location>
        <begin position="308"/>
        <end position="322"/>
    </location>
</feature>
<evidence type="ECO:0000256" key="7">
    <source>
        <dbReference type="SAM" id="SignalP"/>
    </source>
</evidence>
<proteinExistence type="inferred from homology"/>
<evidence type="ECO:0000259" key="8">
    <source>
        <dbReference type="PROSITE" id="PS00623"/>
    </source>
</evidence>
<evidence type="ECO:0000256" key="6">
    <source>
        <dbReference type="RuleBase" id="RU003968"/>
    </source>
</evidence>
<dbReference type="SUPFAM" id="SSF54373">
    <property type="entry name" value="FAD-linked reductases, C-terminal domain"/>
    <property type="match status" value="1"/>
</dbReference>
<feature type="domain" description="Glucose-methanol-choline oxidoreductase N-terminal" evidence="8">
    <location>
        <begin position="117"/>
        <end position="140"/>
    </location>
</feature>
<dbReference type="PROSITE" id="PS00624">
    <property type="entry name" value="GMC_OXRED_2"/>
    <property type="match status" value="1"/>
</dbReference>
<evidence type="ECO:0000259" key="9">
    <source>
        <dbReference type="PROSITE" id="PS00624"/>
    </source>
</evidence>
<dbReference type="SUPFAM" id="SSF51905">
    <property type="entry name" value="FAD/NAD(P)-binding domain"/>
    <property type="match status" value="1"/>
</dbReference>
<comment type="cofactor">
    <cofactor evidence="1">
        <name>FAD</name>
        <dbReference type="ChEBI" id="CHEBI:57692"/>
    </cofactor>
</comment>
<keyword evidence="4 6" id="KW-0274">FAD</keyword>
<feature type="signal peptide" evidence="7">
    <location>
        <begin position="1"/>
        <end position="19"/>
    </location>
</feature>
<dbReference type="PIRSF" id="PIRSF000137">
    <property type="entry name" value="Alcohol_oxidase"/>
    <property type="match status" value="1"/>
</dbReference>
<evidence type="ECO:0000256" key="3">
    <source>
        <dbReference type="ARBA" id="ARBA00022630"/>
    </source>
</evidence>
<keyword evidence="5" id="KW-0560">Oxidoreductase</keyword>
<dbReference type="Gene3D" id="3.30.560.10">
    <property type="entry name" value="Glucose Oxidase, domain 3"/>
    <property type="match status" value="1"/>
</dbReference>
<dbReference type="InterPro" id="IPR007867">
    <property type="entry name" value="GMC_OxRtase_C"/>
</dbReference>
<dbReference type="InterPro" id="IPR036188">
    <property type="entry name" value="FAD/NAD-bd_sf"/>
</dbReference>
<comment type="similarity">
    <text evidence="2 6">Belongs to the GMC oxidoreductase family.</text>
</comment>
<evidence type="ECO:0000313" key="11">
    <source>
        <dbReference type="Proteomes" id="UP001305779"/>
    </source>
</evidence>
<evidence type="ECO:0000256" key="5">
    <source>
        <dbReference type="ARBA" id="ARBA00023002"/>
    </source>
</evidence>
<protein>
    <recommendedName>
        <fullName evidence="8 9">Glucose-methanol-choline oxidoreductase N-terminal domain-containing protein</fullName>
    </recommendedName>
</protein>
<keyword evidence="3 6" id="KW-0285">Flavoprotein</keyword>
<dbReference type="Gene3D" id="3.50.50.60">
    <property type="entry name" value="FAD/NAD(P)-binding domain"/>
    <property type="match status" value="1"/>
</dbReference>
<comment type="caution">
    <text evidence="10">The sequence shown here is derived from an EMBL/GenBank/DDBJ whole genome shotgun (WGS) entry which is preliminary data.</text>
</comment>
<dbReference type="Pfam" id="PF00732">
    <property type="entry name" value="GMC_oxred_N"/>
    <property type="match status" value="1"/>
</dbReference>
<dbReference type="InterPro" id="IPR012132">
    <property type="entry name" value="GMC_OxRdtase"/>
</dbReference>
<dbReference type="PROSITE" id="PS00623">
    <property type="entry name" value="GMC_OXRED_1"/>
    <property type="match status" value="1"/>
</dbReference>
<dbReference type="InterPro" id="IPR000172">
    <property type="entry name" value="GMC_OxRdtase_N"/>
</dbReference>
<evidence type="ECO:0000313" key="10">
    <source>
        <dbReference type="EMBL" id="KAK4504458.1"/>
    </source>
</evidence>
<reference evidence="10 11" key="1">
    <citation type="journal article" date="2023" name="G3 (Bethesda)">
        <title>A chromosome-level genome assembly of Zasmidium syzygii isolated from banana leaves.</title>
        <authorList>
            <person name="van Westerhoven A.C."/>
            <person name="Mehrabi R."/>
            <person name="Talebi R."/>
            <person name="Steentjes M.B.F."/>
            <person name="Corcolon B."/>
            <person name="Chong P.A."/>
            <person name="Kema G.H.J."/>
            <person name="Seidl M.F."/>
        </authorList>
    </citation>
    <scope>NUCLEOTIDE SEQUENCE [LARGE SCALE GENOMIC DNA]</scope>
    <source>
        <strain evidence="10 11">P124</strain>
    </source>
</reference>
<name>A0ABR0EUE7_ZASCE</name>
<dbReference type="Pfam" id="PF05199">
    <property type="entry name" value="GMC_oxred_C"/>
    <property type="match status" value="1"/>
</dbReference>
<evidence type="ECO:0000256" key="1">
    <source>
        <dbReference type="ARBA" id="ARBA00001974"/>
    </source>
</evidence>